<evidence type="ECO:0000313" key="1">
    <source>
        <dbReference type="EMBL" id="MDA0140078.1"/>
    </source>
</evidence>
<dbReference type="Pfam" id="PF04250">
    <property type="entry name" value="DUF429"/>
    <property type="match status" value="1"/>
</dbReference>
<name>A0ABT4RND0_9ACTN</name>
<evidence type="ECO:0000313" key="2">
    <source>
        <dbReference type="Proteomes" id="UP001147700"/>
    </source>
</evidence>
<protein>
    <submittedName>
        <fullName evidence="1">DUF429 domain-containing protein</fullName>
    </submittedName>
</protein>
<accession>A0ABT4RND0</accession>
<dbReference type="Proteomes" id="UP001147700">
    <property type="component" value="Unassembled WGS sequence"/>
</dbReference>
<keyword evidence="2" id="KW-1185">Reference proteome</keyword>
<comment type="caution">
    <text evidence="1">The sequence shown here is derived from an EMBL/GenBank/DDBJ whole genome shotgun (WGS) entry which is preliminary data.</text>
</comment>
<dbReference type="RefSeq" id="WP_202956005.1">
    <property type="nucleotide sequence ID" value="NZ_JAPCID010000033.1"/>
</dbReference>
<reference evidence="1" key="1">
    <citation type="submission" date="2022-10" db="EMBL/GenBank/DDBJ databases">
        <title>The WGS of Solirubrobacter sp. CPCC 204708.</title>
        <authorList>
            <person name="Jiang Z."/>
        </authorList>
    </citation>
    <scope>NUCLEOTIDE SEQUENCE</scope>
    <source>
        <strain evidence="1">CPCC 204708</strain>
    </source>
</reference>
<gene>
    <name evidence="1" type="ORF">OJ962_21425</name>
</gene>
<dbReference type="EMBL" id="JAPCID010000033">
    <property type="protein sequence ID" value="MDA0140078.1"/>
    <property type="molecule type" value="Genomic_DNA"/>
</dbReference>
<dbReference type="InterPro" id="IPR007362">
    <property type="entry name" value="DUF429"/>
</dbReference>
<proteinExistence type="predicted"/>
<sequence length="280" mass="29567">MSERAAAIGVDGCRAGWVAAIAYTDGHDPAPSAPVARTELRLYTNAEGGLRHLVEECEAAGAGAGTPKAAPVILAVDVPMGLPRRAGLRTCDHAARATLGQRWPCVFPAPDRELLGLSFEQARDVVTARRAAEPTAGAHPIMTRQAMAIAPKIAEADALLTAAPDRQRWLVEVHPELSFRALALELGHPSATSGLPRKKRSAGRALRRELIAAVFDDALTQADAAPWTGTVVGRDDILDAYAGLWSALRYRHANGVAGEKLVILGDGTPAAHKLLAQMIV</sequence>
<organism evidence="1 2">
    <name type="scientific">Solirubrobacter deserti</name>
    <dbReference type="NCBI Taxonomy" id="2282478"/>
    <lineage>
        <taxon>Bacteria</taxon>
        <taxon>Bacillati</taxon>
        <taxon>Actinomycetota</taxon>
        <taxon>Thermoleophilia</taxon>
        <taxon>Solirubrobacterales</taxon>
        <taxon>Solirubrobacteraceae</taxon>
        <taxon>Solirubrobacter</taxon>
    </lineage>
</organism>